<gene>
    <name evidence="2" type="ORF">Poly21_49850</name>
</gene>
<dbReference type="InterPro" id="IPR012337">
    <property type="entry name" value="RNaseH-like_sf"/>
</dbReference>
<dbReference type="AlphaFoldDB" id="A0A5C6BGA1"/>
<evidence type="ECO:0000313" key="3">
    <source>
        <dbReference type="Proteomes" id="UP000319908"/>
    </source>
</evidence>
<dbReference type="InterPro" id="IPR047952">
    <property type="entry name" value="Transpos_IS4"/>
</dbReference>
<dbReference type="EMBL" id="SJPU01000003">
    <property type="protein sequence ID" value="TWU11078.1"/>
    <property type="molecule type" value="Genomic_DNA"/>
</dbReference>
<dbReference type="Pfam" id="PF01609">
    <property type="entry name" value="DDE_Tnp_1"/>
    <property type="match status" value="1"/>
</dbReference>
<sequence length="481" mass="54444">MSVIPNSAPRRSFNLGNAVAGFLLQPELPFSQILTQDRIARVFARHGGTFGRTYTTAIVLWAFMGQVLRDGKEAACQSAVSRILSFLQIAGDDEADPDTRDYCRARAKLPETALHELASDVAIEAEVQVDSKHLFKGRHAKLIDGSTFMMPDTIKNQIAYPQNTAQKPGIGFPIARIVVVLSLATACVIDVAIGKYKGKATGETALLRQLLDCFECRDIAVADRFYGNYWMIALLIARGVDVCFRKHQARRTDFRTGKRLGKNDHLVTWTRPKRPAWMSPEMYDTMPLEIVLREIRYIIDEPGRKQDPFVIVTTLYNCEQVKQEVTIDDIAELFGYRWNSELDIRSIKTHLNLHHLRCKSPEMVRREFWTTILAYNAIRTTAACSAALNNVSPRRISFVSTCQFVLSAWDMMASGLMAIEKVLGYCLSRLKQISNCLVGNRPGRFEPRVLKKRQKNYNLMMQPRGELKARLANGDNSFETK</sequence>
<reference evidence="2 3" key="1">
    <citation type="journal article" date="2020" name="Antonie Van Leeuwenhoek">
        <title>Rhodopirellula heiligendammensis sp. nov., Rhodopirellula pilleata sp. nov., and Rhodopirellula solitaria sp. nov. isolated from natural or artificial marine surfaces in Northern Germany and California, USA, and emended description of the genus Rhodopirellula.</title>
        <authorList>
            <person name="Kallscheuer N."/>
            <person name="Wiegand S."/>
            <person name="Jogler M."/>
            <person name="Boedeker C."/>
            <person name="Peeters S.H."/>
            <person name="Rast P."/>
            <person name="Heuer A."/>
            <person name="Jetten M.S.M."/>
            <person name="Rohde M."/>
            <person name="Jogler C."/>
        </authorList>
    </citation>
    <scope>NUCLEOTIDE SEQUENCE [LARGE SCALE GENOMIC DNA]</scope>
    <source>
        <strain evidence="2 3">Poly21</strain>
    </source>
</reference>
<dbReference type="RefSeq" id="WP_146409395.1">
    <property type="nucleotide sequence ID" value="NZ_SJPU01000003.1"/>
</dbReference>
<dbReference type="SUPFAM" id="SSF53098">
    <property type="entry name" value="Ribonuclease H-like"/>
    <property type="match status" value="1"/>
</dbReference>
<dbReference type="OrthoDB" id="290144at2"/>
<dbReference type="GO" id="GO:0006313">
    <property type="term" value="P:DNA transposition"/>
    <property type="evidence" value="ECO:0007669"/>
    <property type="project" value="InterPro"/>
</dbReference>
<feature type="domain" description="Transposase IS4-like" evidence="1">
    <location>
        <begin position="142"/>
        <end position="376"/>
    </location>
</feature>
<dbReference type="GO" id="GO:0004803">
    <property type="term" value="F:transposase activity"/>
    <property type="evidence" value="ECO:0007669"/>
    <property type="project" value="InterPro"/>
</dbReference>
<protein>
    <submittedName>
        <fullName evidence="2">Transposase DDE domain protein</fullName>
    </submittedName>
</protein>
<keyword evidence="3" id="KW-1185">Reference proteome</keyword>
<dbReference type="PANTHER" id="PTHR37529">
    <property type="entry name" value="TRANSPOSASE INSG FOR INSERTION SEQUENCE ELEMENT IS4-RELATED"/>
    <property type="match status" value="1"/>
</dbReference>
<dbReference type="PANTHER" id="PTHR37529:SF1">
    <property type="entry name" value="TRANSPOSASE INSG FOR INSERTION SEQUENCE ELEMENT IS4-RELATED"/>
    <property type="match status" value="1"/>
</dbReference>
<comment type="caution">
    <text evidence="2">The sequence shown here is derived from an EMBL/GenBank/DDBJ whole genome shotgun (WGS) entry which is preliminary data.</text>
</comment>
<organism evidence="2 3">
    <name type="scientific">Allorhodopirellula heiligendammensis</name>
    <dbReference type="NCBI Taxonomy" id="2714739"/>
    <lineage>
        <taxon>Bacteria</taxon>
        <taxon>Pseudomonadati</taxon>
        <taxon>Planctomycetota</taxon>
        <taxon>Planctomycetia</taxon>
        <taxon>Pirellulales</taxon>
        <taxon>Pirellulaceae</taxon>
        <taxon>Allorhodopirellula</taxon>
    </lineage>
</organism>
<dbReference type="NCBIfam" id="NF033592">
    <property type="entry name" value="transpos_IS4_1"/>
    <property type="match status" value="1"/>
</dbReference>
<name>A0A5C6BGA1_9BACT</name>
<proteinExistence type="predicted"/>
<dbReference type="Proteomes" id="UP000319908">
    <property type="component" value="Unassembled WGS sequence"/>
</dbReference>
<dbReference type="GO" id="GO:0003677">
    <property type="term" value="F:DNA binding"/>
    <property type="evidence" value="ECO:0007669"/>
    <property type="project" value="InterPro"/>
</dbReference>
<evidence type="ECO:0000259" key="1">
    <source>
        <dbReference type="Pfam" id="PF01609"/>
    </source>
</evidence>
<evidence type="ECO:0000313" key="2">
    <source>
        <dbReference type="EMBL" id="TWU11078.1"/>
    </source>
</evidence>
<dbReference type="InterPro" id="IPR002559">
    <property type="entry name" value="Transposase_11"/>
</dbReference>
<accession>A0A5C6BGA1</accession>